<keyword evidence="1" id="KW-0143">Chaperone</keyword>
<dbReference type="EMBL" id="BNJG01000001">
    <property type="protein sequence ID" value="GHO52015.1"/>
    <property type="molecule type" value="Genomic_DNA"/>
</dbReference>
<dbReference type="SMART" id="SM00271">
    <property type="entry name" value="DnaJ"/>
    <property type="match status" value="1"/>
</dbReference>
<dbReference type="SUPFAM" id="SSF46565">
    <property type="entry name" value="Chaperone J-domain"/>
    <property type="match status" value="1"/>
</dbReference>
<gene>
    <name evidence="3" type="ORF">KSB_04900</name>
</gene>
<dbReference type="CDD" id="cd06257">
    <property type="entry name" value="DnaJ"/>
    <property type="match status" value="1"/>
</dbReference>
<name>A0ABQ3UHW9_9CHLR</name>
<dbReference type="SUPFAM" id="SSF49493">
    <property type="entry name" value="HSP40/DnaJ peptide-binding domain"/>
    <property type="match status" value="2"/>
</dbReference>
<dbReference type="CDD" id="cd10747">
    <property type="entry name" value="DnaJ_C"/>
    <property type="match status" value="1"/>
</dbReference>
<feature type="domain" description="J" evidence="2">
    <location>
        <begin position="7"/>
        <end position="72"/>
    </location>
</feature>
<sequence>MAVDYKDYYKTLGVDRNASQKDIQKAFRKLARQYHPDINPGDKAAEEKFKEINEANEVLSDPEKRKSYDEMDRYYQQYGSWPGAGYAAGTGATGAGRGRTHYHTVSEEDLNDLFGGASPFSDFFETYFGAGPGTRRSRTAGHTRAEARAPARQDVEAEVTVTLPEAYKGATRVLELATTDGSTRRLEVKIPPGVDEGSRIRIAGQGQEGPAGRGDLYLRVHMAPDSRFTREGTTLHTRVEVPLAEAVLGGEIQVPTPDDRRLLLRIPPGTEEGTALRLRGQGMPVMGEPDKRGDLYADVHVVMPKHLSPEQRHLFEAFARSVGYVPQASPVEERSRRG</sequence>
<dbReference type="InterPro" id="IPR008971">
    <property type="entry name" value="HSP40/DnaJ_pept-bd"/>
</dbReference>
<dbReference type="PROSITE" id="PS00636">
    <property type="entry name" value="DNAJ_1"/>
    <property type="match status" value="1"/>
</dbReference>
<evidence type="ECO:0000259" key="2">
    <source>
        <dbReference type="PROSITE" id="PS50076"/>
    </source>
</evidence>
<dbReference type="PROSITE" id="PS50076">
    <property type="entry name" value="DNAJ_2"/>
    <property type="match status" value="1"/>
</dbReference>
<dbReference type="PRINTS" id="PR00625">
    <property type="entry name" value="JDOMAIN"/>
</dbReference>
<dbReference type="InterPro" id="IPR002939">
    <property type="entry name" value="DnaJ_C"/>
</dbReference>
<accession>A0ABQ3UHW9</accession>
<dbReference type="PANTHER" id="PTHR43096">
    <property type="entry name" value="DNAJ HOMOLOG 1, MITOCHONDRIAL-RELATED"/>
    <property type="match status" value="1"/>
</dbReference>
<dbReference type="InterPro" id="IPR036869">
    <property type="entry name" value="J_dom_sf"/>
</dbReference>
<dbReference type="InterPro" id="IPR018253">
    <property type="entry name" value="DnaJ_domain_CS"/>
</dbReference>
<reference evidence="3 4" key="1">
    <citation type="journal article" date="2021" name="Int. J. Syst. Evol. Microbiol.">
        <title>Reticulibacter mediterranei gen. nov., sp. nov., within the new family Reticulibacteraceae fam. nov., and Ktedonospora formicarum gen. nov., sp. nov., Ktedonobacter robiniae sp. nov., Dictyobacter formicarum sp. nov. and Dictyobacter arantiisoli sp. nov., belonging to the class Ktedonobacteria.</title>
        <authorList>
            <person name="Yabe S."/>
            <person name="Zheng Y."/>
            <person name="Wang C.M."/>
            <person name="Sakai Y."/>
            <person name="Abe K."/>
            <person name="Yokota A."/>
            <person name="Donadio S."/>
            <person name="Cavaletti L."/>
            <person name="Monciardini P."/>
        </authorList>
    </citation>
    <scope>NUCLEOTIDE SEQUENCE [LARGE SCALE GENOMIC DNA]</scope>
    <source>
        <strain evidence="3 4">SOSP1-30</strain>
    </source>
</reference>
<protein>
    <submittedName>
        <fullName evidence="3">Molecular chaperone DnaJ</fullName>
    </submittedName>
</protein>
<dbReference type="PANTHER" id="PTHR43096:SF52">
    <property type="entry name" value="DNAJ HOMOLOG 1, MITOCHONDRIAL-RELATED"/>
    <property type="match status" value="1"/>
</dbReference>
<proteinExistence type="predicted"/>
<dbReference type="Proteomes" id="UP000654345">
    <property type="component" value="Unassembled WGS sequence"/>
</dbReference>
<dbReference type="Pfam" id="PF00226">
    <property type="entry name" value="DnaJ"/>
    <property type="match status" value="1"/>
</dbReference>
<dbReference type="Gene3D" id="1.10.287.110">
    <property type="entry name" value="DnaJ domain"/>
    <property type="match status" value="1"/>
</dbReference>
<evidence type="ECO:0000313" key="4">
    <source>
        <dbReference type="Proteomes" id="UP000654345"/>
    </source>
</evidence>
<dbReference type="RefSeq" id="WP_201368966.1">
    <property type="nucleotide sequence ID" value="NZ_BNJG01000001.1"/>
</dbReference>
<dbReference type="InterPro" id="IPR001623">
    <property type="entry name" value="DnaJ_domain"/>
</dbReference>
<comment type="caution">
    <text evidence="3">The sequence shown here is derived from an EMBL/GenBank/DDBJ whole genome shotgun (WGS) entry which is preliminary data.</text>
</comment>
<organism evidence="3 4">
    <name type="scientific">Ktedonobacter robiniae</name>
    <dbReference type="NCBI Taxonomy" id="2778365"/>
    <lineage>
        <taxon>Bacteria</taxon>
        <taxon>Bacillati</taxon>
        <taxon>Chloroflexota</taxon>
        <taxon>Ktedonobacteria</taxon>
        <taxon>Ktedonobacterales</taxon>
        <taxon>Ktedonobacteraceae</taxon>
        <taxon>Ktedonobacter</taxon>
    </lineage>
</organism>
<keyword evidence="4" id="KW-1185">Reference proteome</keyword>
<dbReference type="Pfam" id="PF01556">
    <property type="entry name" value="DnaJ_C"/>
    <property type="match status" value="1"/>
</dbReference>
<dbReference type="Gene3D" id="2.60.260.20">
    <property type="entry name" value="Urease metallochaperone UreE, N-terminal domain"/>
    <property type="match status" value="2"/>
</dbReference>
<evidence type="ECO:0000313" key="3">
    <source>
        <dbReference type="EMBL" id="GHO52015.1"/>
    </source>
</evidence>
<evidence type="ECO:0000256" key="1">
    <source>
        <dbReference type="ARBA" id="ARBA00023186"/>
    </source>
</evidence>